<reference evidence="1 2" key="1">
    <citation type="submission" date="2017-06" db="EMBL/GenBank/DDBJ databases">
        <title>Complete genome sequence of Shewanella marisflavi EP1 associated with anaerobic 2,4-dinitrotoluene reduction and salt tolerance.</title>
        <authorList>
            <person name="Huang J."/>
        </authorList>
    </citation>
    <scope>NUCLEOTIDE SEQUENCE [LARGE SCALE GENOMIC DNA]</scope>
    <source>
        <strain evidence="1 2">EP1</strain>
    </source>
</reference>
<name>A0AAC9TYL9_9GAMM</name>
<evidence type="ECO:0000313" key="1">
    <source>
        <dbReference type="EMBL" id="ASJ95416.1"/>
    </source>
</evidence>
<sequence>MKHKIRPLLLVKGALLLSLLPLSLMPAWALKIDDQFHVSSDFGVNAGWEYRHDWDRGYYDPWRWRIGIGTGFPYWRHNHYGYWRDRWRYPYRYEPRKYRKPKPIAPPQQVTTSLTQSDAIKSLPANARVRIKEGRTVYEWQGVEYVYDWNSDSYVKLE</sequence>
<dbReference type="KEGG" id="smav:CFF01_01785"/>
<proteinExistence type="predicted"/>
<evidence type="ECO:0000313" key="2">
    <source>
        <dbReference type="Proteomes" id="UP000198233"/>
    </source>
</evidence>
<dbReference type="Proteomes" id="UP000198233">
    <property type="component" value="Chromosome"/>
</dbReference>
<dbReference type="AlphaFoldDB" id="A0AAC9TYL9"/>
<gene>
    <name evidence="1" type="ORF">CFF01_01785</name>
</gene>
<organism evidence="1 2">
    <name type="scientific">Shewanella marisflavi</name>
    <dbReference type="NCBI Taxonomy" id="260364"/>
    <lineage>
        <taxon>Bacteria</taxon>
        <taxon>Pseudomonadati</taxon>
        <taxon>Pseudomonadota</taxon>
        <taxon>Gammaproteobacteria</taxon>
        <taxon>Alteromonadales</taxon>
        <taxon>Shewanellaceae</taxon>
        <taxon>Shewanella</taxon>
    </lineage>
</organism>
<dbReference type="RefSeq" id="WP_088903652.1">
    <property type="nucleotide sequence ID" value="NZ_CP022272.1"/>
</dbReference>
<dbReference type="EMBL" id="CP022272">
    <property type="protein sequence ID" value="ASJ95416.1"/>
    <property type="molecule type" value="Genomic_DNA"/>
</dbReference>
<protein>
    <submittedName>
        <fullName evidence="1">Uncharacterized protein</fullName>
    </submittedName>
</protein>
<accession>A0AAC9TYL9</accession>